<dbReference type="Pfam" id="PF00172">
    <property type="entry name" value="Zn_clus"/>
    <property type="match status" value="1"/>
</dbReference>
<feature type="domain" description="Zn(2)-C6 fungal-type" evidence="3">
    <location>
        <begin position="20"/>
        <end position="49"/>
    </location>
</feature>
<dbReference type="GO" id="GO:0008270">
    <property type="term" value="F:zinc ion binding"/>
    <property type="evidence" value="ECO:0007669"/>
    <property type="project" value="InterPro"/>
</dbReference>
<dbReference type="CDD" id="cd00067">
    <property type="entry name" value="GAL4"/>
    <property type="match status" value="1"/>
</dbReference>
<dbReference type="InterPro" id="IPR050987">
    <property type="entry name" value="AtrR-like"/>
</dbReference>
<evidence type="ECO:0000313" key="4">
    <source>
        <dbReference type="EMBL" id="RCI06584.1"/>
    </source>
</evidence>
<dbReference type="STRING" id="4846.A0A367KWP0"/>
<dbReference type="PANTHER" id="PTHR46910">
    <property type="entry name" value="TRANSCRIPTION FACTOR PDR1"/>
    <property type="match status" value="1"/>
</dbReference>
<reference evidence="4 5" key="1">
    <citation type="journal article" date="2018" name="G3 (Bethesda)">
        <title>Phylogenetic and Phylogenomic Definition of Rhizopus Species.</title>
        <authorList>
            <person name="Gryganskyi A.P."/>
            <person name="Golan J."/>
            <person name="Dolatabadi S."/>
            <person name="Mondo S."/>
            <person name="Robb S."/>
            <person name="Idnurm A."/>
            <person name="Muszewska A."/>
            <person name="Steczkiewicz K."/>
            <person name="Masonjones S."/>
            <person name="Liao H.L."/>
            <person name="Gajdeczka M.T."/>
            <person name="Anike F."/>
            <person name="Vuek A."/>
            <person name="Anishchenko I.M."/>
            <person name="Voigt K."/>
            <person name="de Hoog G.S."/>
            <person name="Smith M.E."/>
            <person name="Heitman J."/>
            <person name="Vilgalys R."/>
            <person name="Stajich J.E."/>
        </authorList>
    </citation>
    <scope>NUCLEOTIDE SEQUENCE [LARGE SCALE GENOMIC DNA]</scope>
    <source>
        <strain evidence="4 5">LSU 92-RS-03</strain>
    </source>
</reference>
<name>A0A367KWP0_RHIST</name>
<comment type="caution">
    <text evidence="4">The sequence shown here is derived from an EMBL/GenBank/DDBJ whole genome shotgun (WGS) entry which is preliminary data.</text>
</comment>
<keyword evidence="1" id="KW-0539">Nucleus</keyword>
<evidence type="ECO:0000313" key="5">
    <source>
        <dbReference type="Proteomes" id="UP000253551"/>
    </source>
</evidence>
<dbReference type="InterPro" id="IPR036864">
    <property type="entry name" value="Zn2-C6_fun-type_DNA-bd_sf"/>
</dbReference>
<evidence type="ECO:0000259" key="3">
    <source>
        <dbReference type="PROSITE" id="PS50048"/>
    </source>
</evidence>
<feature type="compositionally biased region" description="Low complexity" evidence="2">
    <location>
        <begin position="140"/>
        <end position="151"/>
    </location>
</feature>
<sequence>MPFDEQTPEPRRKRVKIVSACGECRRKKTKCNGEIPCRSCEKSRVPCIYPSSSAGDDKKNTPSKAALDAIEERLKTIEDMLRTIIRSQSIYSIEDSTVHGFLHRDSRSSISSATSTPPTLPQNVHTPPPPTSPPNQLNRLPPIHSLSSSHPTEPKLEHRDLPPFGFQKYNHFNNCNHPSGNEGYMKKRKR</sequence>
<dbReference type="EMBL" id="PJQM01000124">
    <property type="protein sequence ID" value="RCI06584.1"/>
    <property type="molecule type" value="Genomic_DNA"/>
</dbReference>
<proteinExistence type="predicted"/>
<dbReference type="SMART" id="SM00066">
    <property type="entry name" value="GAL4"/>
    <property type="match status" value="1"/>
</dbReference>
<dbReference type="InterPro" id="IPR001138">
    <property type="entry name" value="Zn2Cys6_DnaBD"/>
</dbReference>
<dbReference type="PROSITE" id="PS50048">
    <property type="entry name" value="ZN2_CY6_FUNGAL_2"/>
    <property type="match status" value="1"/>
</dbReference>
<gene>
    <name evidence="4" type="primary">RGT1_3</name>
    <name evidence="4" type="ORF">CU098_013157</name>
</gene>
<dbReference type="OrthoDB" id="3362851at2759"/>
<feature type="compositionally biased region" description="Low complexity" evidence="2">
    <location>
        <begin position="108"/>
        <end position="125"/>
    </location>
</feature>
<dbReference type="Proteomes" id="UP000253551">
    <property type="component" value="Unassembled WGS sequence"/>
</dbReference>
<accession>A0A367KWP0</accession>
<evidence type="ECO:0000256" key="2">
    <source>
        <dbReference type="SAM" id="MobiDB-lite"/>
    </source>
</evidence>
<organism evidence="4 5">
    <name type="scientific">Rhizopus stolonifer</name>
    <name type="common">Rhizopus nigricans</name>
    <dbReference type="NCBI Taxonomy" id="4846"/>
    <lineage>
        <taxon>Eukaryota</taxon>
        <taxon>Fungi</taxon>
        <taxon>Fungi incertae sedis</taxon>
        <taxon>Mucoromycota</taxon>
        <taxon>Mucoromycotina</taxon>
        <taxon>Mucoromycetes</taxon>
        <taxon>Mucorales</taxon>
        <taxon>Mucorineae</taxon>
        <taxon>Rhizopodaceae</taxon>
        <taxon>Rhizopus</taxon>
    </lineage>
</organism>
<dbReference type="GO" id="GO:0000981">
    <property type="term" value="F:DNA-binding transcription factor activity, RNA polymerase II-specific"/>
    <property type="evidence" value="ECO:0007669"/>
    <property type="project" value="InterPro"/>
</dbReference>
<feature type="compositionally biased region" description="Polar residues" evidence="2">
    <location>
        <begin position="170"/>
        <end position="179"/>
    </location>
</feature>
<protein>
    <submittedName>
        <fullName evidence="4">Transcriptional activator</fullName>
    </submittedName>
</protein>
<dbReference type="SUPFAM" id="SSF57701">
    <property type="entry name" value="Zn2/Cys6 DNA-binding domain"/>
    <property type="match status" value="1"/>
</dbReference>
<dbReference type="Gene3D" id="4.10.240.10">
    <property type="entry name" value="Zn(2)-C6 fungal-type DNA-binding domain"/>
    <property type="match status" value="1"/>
</dbReference>
<dbReference type="PANTHER" id="PTHR46910:SF33">
    <property type="entry name" value="ZN(II)2CYS6 TRANSCRIPTION FACTOR (EUROFUNG)"/>
    <property type="match status" value="1"/>
</dbReference>
<feature type="region of interest" description="Disordered" evidence="2">
    <location>
        <begin position="106"/>
        <end position="190"/>
    </location>
</feature>
<dbReference type="AlphaFoldDB" id="A0A367KWP0"/>
<feature type="compositionally biased region" description="Basic and acidic residues" evidence="2">
    <location>
        <begin position="152"/>
        <end position="161"/>
    </location>
</feature>
<dbReference type="PROSITE" id="PS00463">
    <property type="entry name" value="ZN2_CY6_FUNGAL_1"/>
    <property type="match status" value="1"/>
</dbReference>
<evidence type="ECO:0000256" key="1">
    <source>
        <dbReference type="ARBA" id="ARBA00023242"/>
    </source>
</evidence>
<keyword evidence="5" id="KW-1185">Reference proteome</keyword>